<dbReference type="GO" id="GO:0009298">
    <property type="term" value="P:GDP-mannose biosynthetic process"/>
    <property type="evidence" value="ECO:0007669"/>
    <property type="project" value="UniProtKB-UniPathway"/>
</dbReference>
<dbReference type="UniPathway" id="UPA00126">
    <property type="reaction ID" value="UER00423"/>
</dbReference>
<dbReference type="EMBL" id="KN834244">
    <property type="protein sequence ID" value="KIK11321.1"/>
    <property type="molecule type" value="Genomic_DNA"/>
</dbReference>
<reference evidence="2" key="2">
    <citation type="submission" date="2015-01" db="EMBL/GenBank/DDBJ databases">
        <title>Evolutionary Origins and Diversification of the Mycorrhizal Mutualists.</title>
        <authorList>
            <consortium name="DOE Joint Genome Institute"/>
            <consortium name="Mycorrhizal Genomics Consortium"/>
            <person name="Kohler A."/>
            <person name="Kuo A."/>
            <person name="Nagy L.G."/>
            <person name="Floudas D."/>
            <person name="Copeland A."/>
            <person name="Barry K.W."/>
            <person name="Cichocki N."/>
            <person name="Veneault-Fourrey C."/>
            <person name="LaButti K."/>
            <person name="Lindquist E.A."/>
            <person name="Lipzen A."/>
            <person name="Lundell T."/>
            <person name="Morin E."/>
            <person name="Murat C."/>
            <person name="Riley R."/>
            <person name="Ohm R."/>
            <person name="Sun H."/>
            <person name="Tunlid A."/>
            <person name="Henrissat B."/>
            <person name="Grigoriev I.V."/>
            <person name="Hibbett D.S."/>
            <person name="Martin F."/>
        </authorList>
    </citation>
    <scope>NUCLEOTIDE SEQUENCE [LARGE SCALE GENOMIC DNA]</scope>
    <source>
        <strain evidence="2">441</strain>
    </source>
</reference>
<dbReference type="Gene3D" id="2.60.120.10">
    <property type="entry name" value="Jelly Rolls"/>
    <property type="match status" value="1"/>
</dbReference>
<dbReference type="PANTHER" id="PTHR10309">
    <property type="entry name" value="MANNOSE-6-PHOSPHATE ISOMERASE"/>
    <property type="match status" value="1"/>
</dbReference>
<reference evidence="1 2" key="1">
    <citation type="submission" date="2014-04" db="EMBL/GenBank/DDBJ databases">
        <authorList>
            <consortium name="DOE Joint Genome Institute"/>
            <person name="Kuo A."/>
            <person name="Kohler A."/>
            <person name="Costa M.D."/>
            <person name="Nagy L.G."/>
            <person name="Floudas D."/>
            <person name="Copeland A."/>
            <person name="Barry K.W."/>
            <person name="Cichocki N."/>
            <person name="Veneault-Fourrey C."/>
            <person name="LaButti K."/>
            <person name="Lindquist E.A."/>
            <person name="Lipzen A."/>
            <person name="Lundell T."/>
            <person name="Morin E."/>
            <person name="Murat C."/>
            <person name="Sun H."/>
            <person name="Tunlid A."/>
            <person name="Henrissat B."/>
            <person name="Grigoriev I.V."/>
            <person name="Hibbett D.S."/>
            <person name="Martin F."/>
            <person name="Nordberg H.P."/>
            <person name="Cantor M.N."/>
            <person name="Hua S.X."/>
        </authorList>
    </citation>
    <scope>NUCLEOTIDE SEQUENCE [LARGE SCALE GENOMIC DNA]</scope>
    <source>
        <strain evidence="1 2">441</strain>
    </source>
</reference>
<dbReference type="PRINTS" id="PR00714">
    <property type="entry name" value="MAN6PISMRASE"/>
</dbReference>
<dbReference type="InterPro" id="IPR016305">
    <property type="entry name" value="Mannose-6-P_Isomerase"/>
</dbReference>
<name>A0A0C9Y2C8_9AGAM</name>
<dbReference type="GO" id="GO:0004476">
    <property type="term" value="F:mannose-6-phosphate isomerase activity"/>
    <property type="evidence" value="ECO:0007669"/>
    <property type="project" value="InterPro"/>
</dbReference>
<dbReference type="AlphaFoldDB" id="A0A0C9Y2C8"/>
<dbReference type="PANTHER" id="PTHR10309:SF0">
    <property type="entry name" value="MANNOSE-6-PHOSPHATE ISOMERASE"/>
    <property type="match status" value="1"/>
</dbReference>
<keyword evidence="2" id="KW-1185">Reference proteome</keyword>
<gene>
    <name evidence="1" type="ORF">PISMIDRAFT_19613</name>
</gene>
<dbReference type="STRING" id="765257.A0A0C9Y2C8"/>
<proteinExistence type="predicted"/>
<dbReference type="SUPFAM" id="SSF51182">
    <property type="entry name" value="RmlC-like cupins"/>
    <property type="match status" value="1"/>
</dbReference>
<organism evidence="1 2">
    <name type="scientific">Pisolithus microcarpus 441</name>
    <dbReference type="NCBI Taxonomy" id="765257"/>
    <lineage>
        <taxon>Eukaryota</taxon>
        <taxon>Fungi</taxon>
        <taxon>Dikarya</taxon>
        <taxon>Basidiomycota</taxon>
        <taxon>Agaricomycotina</taxon>
        <taxon>Agaricomycetes</taxon>
        <taxon>Agaricomycetidae</taxon>
        <taxon>Boletales</taxon>
        <taxon>Sclerodermatineae</taxon>
        <taxon>Pisolithaceae</taxon>
        <taxon>Pisolithus</taxon>
    </lineage>
</organism>
<dbReference type="InterPro" id="IPR011051">
    <property type="entry name" value="RmlC_Cupin_sf"/>
</dbReference>
<dbReference type="Proteomes" id="UP000054018">
    <property type="component" value="Unassembled WGS sequence"/>
</dbReference>
<protein>
    <submittedName>
        <fullName evidence="1">Uncharacterized protein</fullName>
    </submittedName>
</protein>
<sequence>MSQNGWNLDGSLLDCKKVLISGAFSQDIIECMANWDNVIRAGLMPKSKDVPNLIKLLTYRTAKADSHMINPKPLPGTADTTTYVPPPPDFRVLSAKIPKNATERHGSFGGASIAIVTQRSGLVT</sequence>
<dbReference type="InterPro" id="IPR014710">
    <property type="entry name" value="RmlC-like_jellyroll"/>
</dbReference>
<evidence type="ECO:0000313" key="2">
    <source>
        <dbReference type="Proteomes" id="UP000054018"/>
    </source>
</evidence>
<accession>A0A0C9Y2C8</accession>
<dbReference type="HOGENOM" id="CLU_2004826_0_0_1"/>
<dbReference type="GO" id="GO:0005829">
    <property type="term" value="C:cytosol"/>
    <property type="evidence" value="ECO:0007669"/>
    <property type="project" value="TreeGrafter"/>
</dbReference>
<evidence type="ECO:0000313" key="1">
    <source>
        <dbReference type="EMBL" id="KIK11321.1"/>
    </source>
</evidence>
<dbReference type="OrthoDB" id="6605218at2759"/>